<keyword evidence="1" id="KW-1133">Transmembrane helix</keyword>
<name>A0ABV6L3F5_9SPHI</name>
<evidence type="ECO:0000256" key="1">
    <source>
        <dbReference type="SAM" id="Phobius"/>
    </source>
</evidence>
<dbReference type="EMBL" id="JBHLTS010000017">
    <property type="protein sequence ID" value="MFC0513785.1"/>
    <property type="molecule type" value="Genomic_DNA"/>
</dbReference>
<dbReference type="RefSeq" id="WP_377021643.1">
    <property type="nucleotide sequence ID" value="NZ_JBHLTS010000017.1"/>
</dbReference>
<gene>
    <name evidence="2" type="ORF">ACFFGT_06225</name>
</gene>
<comment type="caution">
    <text evidence="2">The sequence shown here is derived from an EMBL/GenBank/DDBJ whole genome shotgun (WGS) entry which is preliminary data.</text>
</comment>
<sequence length="252" mass="26768">MDLTLIMKLISIVLAISLASERLVAFFKTLIPPLAGPQPPNVEPEKGPWEWGRKIIVMLIAFFASWIAAAFLNEKFDLRGCYLLSTTGPCIPFVIIALMASGGSAFWTNLLGYTKAIKDIQGEKITQEKIATQQKSDAFAFRNNGLRAFSAAGGTIGIVKKTIQFDVAFSGGIGGNLTVQFENGLGMLNFSGDGTQTLDLPQQALNYTISGNAPNGPGGGVQLSISGDVISNSPHNFGSGIILPNVQSMIVT</sequence>
<accession>A0ABV6L3F5</accession>
<evidence type="ECO:0000313" key="3">
    <source>
        <dbReference type="Proteomes" id="UP001589828"/>
    </source>
</evidence>
<organism evidence="2 3">
    <name type="scientific">Mucilaginibacter angelicae</name>
    <dbReference type="NCBI Taxonomy" id="869718"/>
    <lineage>
        <taxon>Bacteria</taxon>
        <taxon>Pseudomonadati</taxon>
        <taxon>Bacteroidota</taxon>
        <taxon>Sphingobacteriia</taxon>
        <taxon>Sphingobacteriales</taxon>
        <taxon>Sphingobacteriaceae</taxon>
        <taxon>Mucilaginibacter</taxon>
    </lineage>
</organism>
<protein>
    <submittedName>
        <fullName evidence="2">Uncharacterized protein</fullName>
    </submittedName>
</protein>
<keyword evidence="1" id="KW-0472">Membrane</keyword>
<feature type="transmembrane region" description="Helical" evidence="1">
    <location>
        <begin position="51"/>
        <end position="72"/>
    </location>
</feature>
<proteinExistence type="predicted"/>
<keyword evidence="1" id="KW-0812">Transmembrane</keyword>
<evidence type="ECO:0000313" key="2">
    <source>
        <dbReference type="EMBL" id="MFC0513785.1"/>
    </source>
</evidence>
<dbReference type="Proteomes" id="UP001589828">
    <property type="component" value="Unassembled WGS sequence"/>
</dbReference>
<feature type="transmembrane region" description="Helical" evidence="1">
    <location>
        <begin position="81"/>
        <end position="107"/>
    </location>
</feature>
<keyword evidence="3" id="KW-1185">Reference proteome</keyword>
<reference evidence="2 3" key="1">
    <citation type="submission" date="2024-09" db="EMBL/GenBank/DDBJ databases">
        <authorList>
            <person name="Sun Q."/>
            <person name="Mori K."/>
        </authorList>
    </citation>
    <scope>NUCLEOTIDE SEQUENCE [LARGE SCALE GENOMIC DNA]</scope>
    <source>
        <strain evidence="2 3">NCAIM B.02415</strain>
    </source>
</reference>